<keyword evidence="3" id="KW-1185">Reference proteome</keyword>
<dbReference type="GO" id="GO:0016740">
    <property type="term" value="F:transferase activity"/>
    <property type="evidence" value="ECO:0007669"/>
    <property type="project" value="UniProtKB-KW"/>
</dbReference>
<dbReference type="AlphaFoldDB" id="A0A4U0XSU6"/>
<gene>
    <name evidence="2" type="ORF">B0A49_01117</name>
</gene>
<evidence type="ECO:0008006" key="4">
    <source>
        <dbReference type="Google" id="ProtNLM"/>
    </source>
</evidence>
<sequence length="250" mass="27190">MSNPSNGNDRFNAEAAAWDSNPDVHRASSLALKSILEQSPKLCEYRNGKTSVGLDVLEIGCGTGLLSFMVSPYVRSLTAVDSASGMIAALNLKLAQRPSITNVFPVCAMLEDPDDARIQVSRTTTPAALPMRFDLVLSHLVLHHIPSLPAVLATMHGTLKRGTGWVALTDFEDFGPEARKFHPESKMAGVERHGIARAEMERLLADAGFVDVQVREAFKMDKEVERVPGGGKGEGVMMEFPFLICMGRRP</sequence>
<evidence type="ECO:0000313" key="3">
    <source>
        <dbReference type="Proteomes" id="UP000308768"/>
    </source>
</evidence>
<dbReference type="STRING" id="331657.A0A4U0XSU6"/>
<protein>
    <recommendedName>
        <fullName evidence="4">Methyltransferase type 11 domain-containing protein</fullName>
    </recommendedName>
</protein>
<dbReference type="SUPFAM" id="SSF53335">
    <property type="entry name" value="S-adenosyl-L-methionine-dependent methyltransferases"/>
    <property type="match status" value="1"/>
</dbReference>
<dbReference type="EMBL" id="NAJN01000049">
    <property type="protein sequence ID" value="TKA80714.1"/>
    <property type="molecule type" value="Genomic_DNA"/>
</dbReference>
<dbReference type="OrthoDB" id="66144at2759"/>
<dbReference type="InterPro" id="IPR029063">
    <property type="entry name" value="SAM-dependent_MTases_sf"/>
</dbReference>
<dbReference type="Pfam" id="PF13489">
    <property type="entry name" value="Methyltransf_23"/>
    <property type="match status" value="1"/>
</dbReference>
<name>A0A4U0XSU6_9PEZI</name>
<dbReference type="PANTHER" id="PTHR43861:SF3">
    <property type="entry name" value="PUTATIVE (AFU_ORTHOLOGUE AFUA_2G14390)-RELATED"/>
    <property type="match status" value="1"/>
</dbReference>
<dbReference type="PANTHER" id="PTHR43861">
    <property type="entry name" value="TRANS-ACONITATE 2-METHYLTRANSFERASE-RELATED"/>
    <property type="match status" value="1"/>
</dbReference>
<dbReference type="CDD" id="cd02440">
    <property type="entry name" value="AdoMet_MTases"/>
    <property type="match status" value="1"/>
</dbReference>
<comment type="caution">
    <text evidence="2">The sequence shown here is derived from an EMBL/GenBank/DDBJ whole genome shotgun (WGS) entry which is preliminary data.</text>
</comment>
<dbReference type="Gene3D" id="3.40.50.150">
    <property type="entry name" value="Vaccinia Virus protein VP39"/>
    <property type="match status" value="1"/>
</dbReference>
<keyword evidence="1" id="KW-0808">Transferase</keyword>
<organism evidence="2 3">
    <name type="scientific">Cryomyces minteri</name>
    <dbReference type="NCBI Taxonomy" id="331657"/>
    <lineage>
        <taxon>Eukaryota</taxon>
        <taxon>Fungi</taxon>
        <taxon>Dikarya</taxon>
        <taxon>Ascomycota</taxon>
        <taxon>Pezizomycotina</taxon>
        <taxon>Dothideomycetes</taxon>
        <taxon>Dothideomycetes incertae sedis</taxon>
        <taxon>Cryomyces</taxon>
    </lineage>
</organism>
<dbReference type="Proteomes" id="UP000308768">
    <property type="component" value="Unassembled WGS sequence"/>
</dbReference>
<proteinExistence type="predicted"/>
<evidence type="ECO:0000313" key="2">
    <source>
        <dbReference type="EMBL" id="TKA80714.1"/>
    </source>
</evidence>
<accession>A0A4U0XSU6</accession>
<reference evidence="2 3" key="1">
    <citation type="submission" date="2017-03" db="EMBL/GenBank/DDBJ databases">
        <title>Genomes of endolithic fungi from Antarctica.</title>
        <authorList>
            <person name="Coleine C."/>
            <person name="Masonjones S."/>
            <person name="Stajich J.E."/>
        </authorList>
    </citation>
    <scope>NUCLEOTIDE SEQUENCE [LARGE SCALE GENOMIC DNA]</scope>
    <source>
        <strain evidence="2 3">CCFEE 5187</strain>
    </source>
</reference>
<evidence type="ECO:0000256" key="1">
    <source>
        <dbReference type="ARBA" id="ARBA00022679"/>
    </source>
</evidence>